<accession>A0A6S6PK46</accession>
<proteinExistence type="predicted"/>
<sequence length="106" mass="11606">MTVASSTSSSLRRNVRKWLVPGLILCLSGCAAETGRMWNDTDVSCLRKQLGSAVHSSFPLAANTCQRMTNHGFMFGEATAKPIPLELHNAPDLQALAEEYGYSYKK</sequence>
<organism evidence="1 2">
    <name type="scientific">Acetobacter aceti</name>
    <dbReference type="NCBI Taxonomy" id="435"/>
    <lineage>
        <taxon>Bacteria</taxon>
        <taxon>Pseudomonadati</taxon>
        <taxon>Pseudomonadota</taxon>
        <taxon>Alphaproteobacteria</taxon>
        <taxon>Acetobacterales</taxon>
        <taxon>Acetobacteraceae</taxon>
        <taxon>Acetobacter</taxon>
        <taxon>Acetobacter subgen. Acetobacter</taxon>
    </lineage>
</organism>
<name>A0A6S6PK46_ACEAC</name>
<evidence type="ECO:0000313" key="2">
    <source>
        <dbReference type="Proteomes" id="UP000515220"/>
    </source>
</evidence>
<gene>
    <name evidence="1" type="ORF">AAJCM20276_23630</name>
</gene>
<dbReference type="AlphaFoldDB" id="A0A6S6PK46"/>
<dbReference type="RefSeq" id="WP_010666432.1">
    <property type="nucleotide sequence ID" value="NZ_AP023326.1"/>
</dbReference>
<evidence type="ECO:0000313" key="1">
    <source>
        <dbReference type="EMBL" id="BCI67739.1"/>
    </source>
</evidence>
<reference evidence="1 2" key="1">
    <citation type="submission" date="2020-07" db="EMBL/GenBank/DDBJ databases">
        <title>Complete Genome Sequence of an acetic acid bacterium, Acetobacter aceti JCM20276.</title>
        <authorList>
            <person name="Hirose Y."/>
            <person name="Mihara H."/>
        </authorList>
    </citation>
    <scope>NUCLEOTIDE SEQUENCE [LARGE SCALE GENOMIC DNA]</scope>
    <source>
        <strain evidence="1 2">JCM20276</strain>
    </source>
</reference>
<dbReference type="EMBL" id="AP023326">
    <property type="protein sequence ID" value="BCI67739.1"/>
    <property type="molecule type" value="Genomic_DNA"/>
</dbReference>
<dbReference type="Proteomes" id="UP000515220">
    <property type="component" value="Chromosome"/>
</dbReference>
<protein>
    <submittedName>
        <fullName evidence="1">Uncharacterized protein</fullName>
    </submittedName>
</protein>